<dbReference type="AlphaFoldDB" id="A0A1R4KEX3"/>
<keyword evidence="5 6" id="KW-0233">DNA recombination</keyword>
<keyword evidence="3 6" id="KW-0815">Transposition</keyword>
<keyword evidence="6" id="KW-0814">Transposable element</keyword>
<proteinExistence type="inferred from homology"/>
<accession>A0A1R4KEX3</accession>
<evidence type="ECO:0000256" key="1">
    <source>
        <dbReference type="ARBA" id="ARBA00002190"/>
    </source>
</evidence>
<comment type="similarity">
    <text evidence="2 6">Belongs to the transposase mutator family.</text>
</comment>
<organism evidence="8 9">
    <name type="scientific">Microbacterium esteraromaticum</name>
    <dbReference type="NCBI Taxonomy" id="57043"/>
    <lineage>
        <taxon>Bacteria</taxon>
        <taxon>Bacillati</taxon>
        <taxon>Actinomycetota</taxon>
        <taxon>Actinomycetes</taxon>
        <taxon>Micrococcales</taxon>
        <taxon>Microbacteriaceae</taxon>
        <taxon>Microbacterium</taxon>
    </lineage>
</organism>
<protein>
    <recommendedName>
        <fullName evidence="6">Mutator family transposase</fullName>
    </recommendedName>
</protein>
<evidence type="ECO:0000256" key="4">
    <source>
        <dbReference type="ARBA" id="ARBA00023125"/>
    </source>
</evidence>
<dbReference type="EMBL" id="FUKO01000031">
    <property type="protein sequence ID" value="SJN42856.1"/>
    <property type="molecule type" value="Genomic_DNA"/>
</dbReference>
<dbReference type="GO" id="GO:0004803">
    <property type="term" value="F:transposase activity"/>
    <property type="evidence" value="ECO:0007669"/>
    <property type="project" value="UniProtKB-UniRule"/>
</dbReference>
<feature type="region of interest" description="Disordered" evidence="7">
    <location>
        <begin position="228"/>
        <end position="259"/>
    </location>
</feature>
<evidence type="ECO:0000256" key="6">
    <source>
        <dbReference type="RuleBase" id="RU365089"/>
    </source>
</evidence>
<evidence type="ECO:0000313" key="9">
    <source>
        <dbReference type="Proteomes" id="UP000196320"/>
    </source>
</evidence>
<dbReference type="Pfam" id="PF00872">
    <property type="entry name" value="Transposase_mut"/>
    <property type="match status" value="1"/>
</dbReference>
<sequence length="273" mass="30889">MLVDGVWIGTWCLLIVISDKGDLLAWQWCARESIAAWTALLEQIPAPGIVVSDGGSGLPSALRATWPETQHQRCMFHLQMNTTRHLTRNPRTAAGKALRELVMNLSSIDDEEDAIQWQLTLEQWWQTFGHLTRERTMFRNGQWGFTHDRLRKAWLLIRKVTRDGVLFTWITYGNPRTTSPLEGGINSPIRDLLRRHRGMSEAHRRRAVEWLLVLRQIPLDEALTLALTPAPAPAPDDDDQDDEAQDIGGPALYDTGLDASEGLWERAGWAGRG</sequence>
<feature type="compositionally biased region" description="Acidic residues" evidence="7">
    <location>
        <begin position="235"/>
        <end position="245"/>
    </location>
</feature>
<evidence type="ECO:0000256" key="5">
    <source>
        <dbReference type="ARBA" id="ARBA00023172"/>
    </source>
</evidence>
<dbReference type="PANTHER" id="PTHR33217:SF7">
    <property type="entry name" value="TRANSPOSASE FOR INSERTION SEQUENCE ELEMENT IS1081"/>
    <property type="match status" value="1"/>
</dbReference>
<evidence type="ECO:0000313" key="8">
    <source>
        <dbReference type="EMBL" id="SJN42856.1"/>
    </source>
</evidence>
<dbReference type="PANTHER" id="PTHR33217">
    <property type="entry name" value="TRANSPOSASE FOR INSERTION SEQUENCE ELEMENT IS1081"/>
    <property type="match status" value="1"/>
</dbReference>
<dbReference type="PROSITE" id="PS01007">
    <property type="entry name" value="TRANSPOSASE_MUTATOR"/>
    <property type="match status" value="1"/>
</dbReference>
<evidence type="ECO:0000256" key="3">
    <source>
        <dbReference type="ARBA" id="ARBA00022578"/>
    </source>
</evidence>
<gene>
    <name evidence="8" type="ORF">FM104_12240</name>
</gene>
<name>A0A1R4KEX3_9MICO</name>
<dbReference type="InterPro" id="IPR001207">
    <property type="entry name" value="Transposase_mutator"/>
</dbReference>
<comment type="function">
    <text evidence="1 6">Required for the transposition of the insertion element.</text>
</comment>
<keyword evidence="4 6" id="KW-0238">DNA-binding</keyword>
<dbReference type="GO" id="GO:0003677">
    <property type="term" value="F:DNA binding"/>
    <property type="evidence" value="ECO:0007669"/>
    <property type="project" value="UniProtKB-UniRule"/>
</dbReference>
<evidence type="ECO:0000256" key="2">
    <source>
        <dbReference type="ARBA" id="ARBA00010961"/>
    </source>
</evidence>
<evidence type="ECO:0000256" key="7">
    <source>
        <dbReference type="SAM" id="MobiDB-lite"/>
    </source>
</evidence>
<dbReference type="Proteomes" id="UP000196320">
    <property type="component" value="Unassembled WGS sequence"/>
</dbReference>
<dbReference type="GO" id="GO:0006313">
    <property type="term" value="P:DNA transposition"/>
    <property type="evidence" value="ECO:0007669"/>
    <property type="project" value="UniProtKB-UniRule"/>
</dbReference>
<reference evidence="8 9" key="1">
    <citation type="submission" date="2017-02" db="EMBL/GenBank/DDBJ databases">
        <authorList>
            <person name="Peterson S.W."/>
        </authorList>
    </citation>
    <scope>NUCLEOTIDE SEQUENCE [LARGE SCALE GENOMIC DNA]</scope>
    <source>
        <strain evidence="8 9">B Mb 05.01</strain>
    </source>
</reference>
<keyword evidence="9" id="KW-1185">Reference proteome</keyword>